<sequence>MLDPITEVLTRRTSEVLVRQDLEKLLRSKKRLRIYYGIDPSGHQLHLGHAVCLLKFRELQSLGHEMILLIGDFTAMIGDPTDRAEARIQLTAEQVKTNFKDYKKQVSKLLDFNNKKNPIRIVYNSKWLKKMSLKHVIELGAHFSVQQNMARDMYQERLKHNKPIWIHEFLYPLMQGYDSVALDVDLEIGGTDQTFNMLAGRELQRAYNNRDKHILTCPILEGTDGRKMSKTYHNTINFSDSPEDMFGKVMSIKDDLILRYFELVTETPQMEIDKIKDDLAQGGNPRDAKLTLAKAIVSLFHSPSAAKKGEQHFRRVFQEQKLPKDIPSMKIKEAGLPLFELMVQGKLASSNSEAKRLIQQGGVTINDAKISDPFLLVKGDQQDKIIKVGKRRFLRVHS</sequence>
<dbReference type="Gene3D" id="3.40.50.620">
    <property type="entry name" value="HUPs"/>
    <property type="match status" value="1"/>
</dbReference>
<keyword evidence="4 11" id="KW-0067">ATP-binding</keyword>
<dbReference type="SUPFAM" id="SSF55174">
    <property type="entry name" value="Alpha-L RNA-binding motif"/>
    <property type="match status" value="1"/>
</dbReference>
<dbReference type="InterPro" id="IPR054608">
    <property type="entry name" value="SYY-like_C"/>
</dbReference>
<dbReference type="EMBL" id="MEWS01000011">
    <property type="protein sequence ID" value="OGC82695.1"/>
    <property type="molecule type" value="Genomic_DNA"/>
</dbReference>
<gene>
    <name evidence="13" type="ORF">A2788_01665</name>
</gene>
<dbReference type="GO" id="GO:0004831">
    <property type="term" value="F:tyrosine-tRNA ligase activity"/>
    <property type="evidence" value="ECO:0007669"/>
    <property type="project" value="UniProtKB-UniRule"/>
</dbReference>
<dbReference type="InterPro" id="IPR036986">
    <property type="entry name" value="S4_RNA-bd_sf"/>
</dbReference>
<keyword evidence="6 11" id="KW-0648">Protein biosynthesis</keyword>
<dbReference type="GO" id="GO:0003723">
    <property type="term" value="F:RNA binding"/>
    <property type="evidence" value="ECO:0007669"/>
    <property type="project" value="UniProtKB-KW"/>
</dbReference>
<dbReference type="GO" id="GO:0006437">
    <property type="term" value="P:tyrosyl-tRNA aminoacylation"/>
    <property type="evidence" value="ECO:0007669"/>
    <property type="project" value="UniProtKB-UniRule"/>
</dbReference>
<comment type="similarity">
    <text evidence="11">Belongs to the class-I aminoacyl-tRNA synthetase family.</text>
</comment>
<keyword evidence="5 10" id="KW-0694">RNA-binding</keyword>
<protein>
    <recommendedName>
        <fullName evidence="1 9">Tyrosine--tRNA ligase</fullName>
        <ecNumber evidence="1 9">6.1.1.1</ecNumber>
    </recommendedName>
</protein>
<evidence type="ECO:0000256" key="11">
    <source>
        <dbReference type="RuleBase" id="RU363036"/>
    </source>
</evidence>
<evidence type="ECO:0000256" key="5">
    <source>
        <dbReference type="ARBA" id="ARBA00022884"/>
    </source>
</evidence>
<name>A0A1F4XLV7_9BACT</name>
<dbReference type="GO" id="GO:0005829">
    <property type="term" value="C:cytosol"/>
    <property type="evidence" value="ECO:0007669"/>
    <property type="project" value="TreeGrafter"/>
</dbReference>
<keyword evidence="7 11" id="KW-0030">Aminoacyl-tRNA synthetase</keyword>
<proteinExistence type="inferred from homology"/>
<dbReference type="NCBIfam" id="TIGR00234">
    <property type="entry name" value="tyrS"/>
    <property type="match status" value="1"/>
</dbReference>
<dbReference type="Gene3D" id="1.10.240.10">
    <property type="entry name" value="Tyrosyl-Transfer RNA Synthetase"/>
    <property type="match status" value="1"/>
</dbReference>
<comment type="catalytic activity">
    <reaction evidence="8">
        <text>tRNA(Tyr) + L-tyrosine + ATP = L-tyrosyl-tRNA(Tyr) + AMP + diphosphate + H(+)</text>
        <dbReference type="Rhea" id="RHEA:10220"/>
        <dbReference type="Rhea" id="RHEA-COMP:9706"/>
        <dbReference type="Rhea" id="RHEA-COMP:9707"/>
        <dbReference type="ChEBI" id="CHEBI:15378"/>
        <dbReference type="ChEBI" id="CHEBI:30616"/>
        <dbReference type="ChEBI" id="CHEBI:33019"/>
        <dbReference type="ChEBI" id="CHEBI:58315"/>
        <dbReference type="ChEBI" id="CHEBI:78442"/>
        <dbReference type="ChEBI" id="CHEBI:78536"/>
        <dbReference type="ChEBI" id="CHEBI:456215"/>
        <dbReference type="EC" id="6.1.1.1"/>
    </reaction>
</comment>
<dbReference type="CDD" id="cd00165">
    <property type="entry name" value="S4"/>
    <property type="match status" value="1"/>
</dbReference>
<dbReference type="Pfam" id="PF22421">
    <property type="entry name" value="SYY_C-terminal"/>
    <property type="match status" value="1"/>
</dbReference>
<dbReference type="SUPFAM" id="SSF52374">
    <property type="entry name" value="Nucleotidylyl transferase"/>
    <property type="match status" value="1"/>
</dbReference>
<evidence type="ECO:0000313" key="14">
    <source>
        <dbReference type="Proteomes" id="UP000177521"/>
    </source>
</evidence>
<accession>A0A1F4XLV7</accession>
<dbReference type="PANTHER" id="PTHR11766:SF1">
    <property type="entry name" value="TYROSINE--TRNA LIGASE"/>
    <property type="match status" value="1"/>
</dbReference>
<keyword evidence="2 11" id="KW-0436">Ligase</keyword>
<dbReference type="Proteomes" id="UP000177521">
    <property type="component" value="Unassembled WGS sequence"/>
</dbReference>
<evidence type="ECO:0000256" key="4">
    <source>
        <dbReference type="ARBA" id="ARBA00022840"/>
    </source>
</evidence>
<dbReference type="PANTHER" id="PTHR11766">
    <property type="entry name" value="TYROSYL-TRNA SYNTHETASE"/>
    <property type="match status" value="1"/>
</dbReference>
<comment type="caution">
    <text evidence="13">The sequence shown here is derived from an EMBL/GenBank/DDBJ whole genome shotgun (WGS) entry which is preliminary data.</text>
</comment>
<feature type="domain" description="RNA-binding S4" evidence="12">
    <location>
        <begin position="336"/>
        <end position="395"/>
    </location>
</feature>
<dbReference type="AlphaFoldDB" id="A0A1F4XLV7"/>
<dbReference type="PROSITE" id="PS50889">
    <property type="entry name" value="S4"/>
    <property type="match status" value="1"/>
</dbReference>
<reference evidence="13 14" key="1">
    <citation type="journal article" date="2016" name="Nat. Commun.">
        <title>Thousands of microbial genomes shed light on interconnected biogeochemical processes in an aquifer system.</title>
        <authorList>
            <person name="Anantharaman K."/>
            <person name="Brown C.T."/>
            <person name="Hug L.A."/>
            <person name="Sharon I."/>
            <person name="Castelle C.J."/>
            <person name="Probst A.J."/>
            <person name="Thomas B.C."/>
            <person name="Singh A."/>
            <person name="Wilkins M.J."/>
            <person name="Karaoz U."/>
            <person name="Brodie E.L."/>
            <person name="Williams K.H."/>
            <person name="Hubbard S.S."/>
            <person name="Banfield J.F."/>
        </authorList>
    </citation>
    <scope>NUCLEOTIDE SEQUENCE [LARGE SCALE GENOMIC DNA]</scope>
</reference>
<dbReference type="InterPro" id="IPR002942">
    <property type="entry name" value="S4_RNA-bd"/>
</dbReference>
<dbReference type="InterPro" id="IPR002307">
    <property type="entry name" value="Tyr-tRNA-ligase"/>
</dbReference>
<dbReference type="CDD" id="cd00805">
    <property type="entry name" value="TyrRS_core"/>
    <property type="match status" value="1"/>
</dbReference>
<dbReference type="PRINTS" id="PR01040">
    <property type="entry name" value="TRNASYNTHTYR"/>
</dbReference>
<keyword evidence="3 11" id="KW-0547">Nucleotide-binding</keyword>
<evidence type="ECO:0000256" key="10">
    <source>
        <dbReference type="PROSITE-ProRule" id="PRU00182"/>
    </source>
</evidence>
<evidence type="ECO:0000256" key="3">
    <source>
        <dbReference type="ARBA" id="ARBA00022741"/>
    </source>
</evidence>
<dbReference type="Gene3D" id="3.10.290.10">
    <property type="entry name" value="RNA-binding S4 domain"/>
    <property type="match status" value="1"/>
</dbReference>
<dbReference type="InterPro" id="IPR002305">
    <property type="entry name" value="aa-tRNA-synth_Ic"/>
</dbReference>
<dbReference type="InterPro" id="IPR014729">
    <property type="entry name" value="Rossmann-like_a/b/a_fold"/>
</dbReference>
<dbReference type="SMART" id="SM00363">
    <property type="entry name" value="S4"/>
    <property type="match status" value="1"/>
</dbReference>
<evidence type="ECO:0000256" key="2">
    <source>
        <dbReference type="ARBA" id="ARBA00022598"/>
    </source>
</evidence>
<evidence type="ECO:0000256" key="8">
    <source>
        <dbReference type="ARBA" id="ARBA00048248"/>
    </source>
</evidence>
<organism evidence="13 14">
    <name type="scientific">Candidatus Abawacabacteria bacterium RIFCSPHIGHO2_01_FULL_46_8</name>
    <dbReference type="NCBI Taxonomy" id="1817815"/>
    <lineage>
        <taxon>Bacteria</taxon>
        <taxon>Candidatus Abawacaibacteriota</taxon>
    </lineage>
</organism>
<dbReference type="EC" id="6.1.1.1" evidence="1 9"/>
<evidence type="ECO:0000256" key="1">
    <source>
        <dbReference type="ARBA" id="ARBA00013160"/>
    </source>
</evidence>
<evidence type="ECO:0000256" key="9">
    <source>
        <dbReference type="NCBIfam" id="TIGR00234"/>
    </source>
</evidence>
<dbReference type="GO" id="GO:0005524">
    <property type="term" value="F:ATP binding"/>
    <property type="evidence" value="ECO:0007669"/>
    <property type="project" value="UniProtKB-KW"/>
</dbReference>
<evidence type="ECO:0000256" key="6">
    <source>
        <dbReference type="ARBA" id="ARBA00022917"/>
    </source>
</evidence>
<evidence type="ECO:0000259" key="12">
    <source>
        <dbReference type="SMART" id="SM00363"/>
    </source>
</evidence>
<evidence type="ECO:0000313" key="13">
    <source>
        <dbReference type="EMBL" id="OGC82695.1"/>
    </source>
</evidence>
<evidence type="ECO:0000256" key="7">
    <source>
        <dbReference type="ARBA" id="ARBA00023146"/>
    </source>
</evidence>
<dbReference type="InterPro" id="IPR024088">
    <property type="entry name" value="Tyr-tRNA-ligase_bac-type"/>
</dbReference>
<dbReference type="Pfam" id="PF00579">
    <property type="entry name" value="tRNA-synt_1b"/>
    <property type="match status" value="1"/>
</dbReference>